<accession>H7EJF9</accession>
<gene>
    <name evidence="3" type="ORF">TresaDRAFT_1584</name>
</gene>
<comment type="caution">
    <text evidence="3">The sequence shown here is derived from an EMBL/GenBank/DDBJ whole genome shotgun (WGS) entry which is preliminary data.</text>
</comment>
<feature type="transmembrane region" description="Helical" evidence="2">
    <location>
        <begin position="165"/>
        <end position="187"/>
    </location>
</feature>
<dbReference type="Proteomes" id="UP000003571">
    <property type="component" value="Unassembled WGS sequence"/>
</dbReference>
<sequence length="285" mass="31390">MNEKAFQKGYNEFIAKIKEEYKQELEETSKEEADFRLASFFEKAVNNSSKQYKLAEAVFLEHSSDISYYLAKYSKGHFDAPVGIRNSDVEFLFAYYPSLVSFKNENDRTELDWDDGKCYYALSFNKVHEYLSRAADKGNSKVMEVLLRIVAWYRAKTKAAKIMKITGAAVGLTVGLLLGLILGRFLFNLLMTSPDAKDYVTGTFGLIGIIGGFCVGSIVGAIGGLIILGLIGLGLGKIFTAFLFELPLPLFGYIPISVGSAILTILLAIGLCFAGKAILKDKKVG</sequence>
<feature type="transmembrane region" description="Helical" evidence="2">
    <location>
        <begin position="250"/>
        <end position="274"/>
    </location>
</feature>
<evidence type="ECO:0000313" key="3">
    <source>
        <dbReference type="EMBL" id="EIC02320.1"/>
    </source>
</evidence>
<protein>
    <submittedName>
        <fullName evidence="3">Uncharacterized protein</fullName>
    </submittedName>
</protein>
<keyword evidence="2" id="KW-1133">Transmembrane helix</keyword>
<keyword evidence="2" id="KW-0472">Membrane</keyword>
<evidence type="ECO:0000256" key="2">
    <source>
        <dbReference type="SAM" id="Phobius"/>
    </source>
</evidence>
<dbReference type="AlphaFoldDB" id="H7EJF9"/>
<dbReference type="PATRIC" id="fig|907348.3.peg.1051"/>
<dbReference type="EMBL" id="AGRW01000041">
    <property type="protein sequence ID" value="EIC02320.1"/>
    <property type="molecule type" value="Genomic_DNA"/>
</dbReference>
<feature type="transmembrane region" description="Helical" evidence="2">
    <location>
        <begin position="225"/>
        <end position="244"/>
    </location>
</feature>
<name>H7EJF9_9SPIR</name>
<reference evidence="3 4" key="1">
    <citation type="submission" date="2011-09" db="EMBL/GenBank/DDBJ databases">
        <title>The draft genome of Treponema saccharophilum DSM 2985.</title>
        <authorList>
            <consortium name="US DOE Joint Genome Institute (JGI-PGF)"/>
            <person name="Lucas S."/>
            <person name="Copeland A."/>
            <person name="Lapidus A."/>
            <person name="Glavina del Rio T."/>
            <person name="Dalin E."/>
            <person name="Tice H."/>
            <person name="Bruce D."/>
            <person name="Goodwin L."/>
            <person name="Pitluck S."/>
            <person name="Peters L."/>
            <person name="Kyrpides N."/>
            <person name="Mavromatis K."/>
            <person name="Ivanova N."/>
            <person name="Markowitz V."/>
            <person name="Cheng J.-F."/>
            <person name="Hugenholtz P."/>
            <person name="Woyke T."/>
            <person name="Wu D."/>
            <person name="Gronow S."/>
            <person name="Wellnitz S."/>
            <person name="Brambilla E."/>
            <person name="Klenk H.-P."/>
            <person name="Eisen J.A."/>
        </authorList>
    </citation>
    <scope>NUCLEOTIDE SEQUENCE [LARGE SCALE GENOMIC DNA]</scope>
    <source>
        <strain evidence="3 4">DSM 2985</strain>
    </source>
</reference>
<organism evidence="3 4">
    <name type="scientific">Treponema saccharophilum DSM 2985</name>
    <dbReference type="NCBI Taxonomy" id="907348"/>
    <lineage>
        <taxon>Bacteria</taxon>
        <taxon>Pseudomonadati</taxon>
        <taxon>Spirochaetota</taxon>
        <taxon>Spirochaetia</taxon>
        <taxon>Spirochaetales</taxon>
        <taxon>Treponemataceae</taxon>
        <taxon>Treponema</taxon>
    </lineage>
</organism>
<keyword evidence="1" id="KW-0175">Coiled coil</keyword>
<evidence type="ECO:0000256" key="1">
    <source>
        <dbReference type="SAM" id="Coils"/>
    </source>
</evidence>
<feature type="transmembrane region" description="Helical" evidence="2">
    <location>
        <begin position="199"/>
        <end position="218"/>
    </location>
</feature>
<proteinExistence type="predicted"/>
<keyword evidence="2" id="KW-0812">Transmembrane</keyword>
<keyword evidence="4" id="KW-1185">Reference proteome</keyword>
<evidence type="ECO:0000313" key="4">
    <source>
        <dbReference type="Proteomes" id="UP000003571"/>
    </source>
</evidence>
<feature type="coiled-coil region" evidence="1">
    <location>
        <begin position="11"/>
        <end position="38"/>
    </location>
</feature>